<feature type="domain" description="Resolvase/invertase-type recombinase catalytic" evidence="7">
    <location>
        <begin position="2"/>
        <end position="136"/>
    </location>
</feature>
<dbReference type="GO" id="GO:0015074">
    <property type="term" value="P:DNA integration"/>
    <property type="evidence" value="ECO:0007669"/>
    <property type="project" value="UniProtKB-KW"/>
</dbReference>
<dbReference type="InterPro" id="IPR036162">
    <property type="entry name" value="Resolvase-like_N_sf"/>
</dbReference>
<evidence type="ECO:0000259" key="7">
    <source>
        <dbReference type="PROSITE" id="PS51736"/>
    </source>
</evidence>
<proteinExistence type="inferred from homology"/>
<keyword evidence="2" id="KW-0229">DNA integration</keyword>
<evidence type="ECO:0000313" key="9">
    <source>
        <dbReference type="Proteomes" id="UP000581189"/>
    </source>
</evidence>
<comment type="caution">
    <text evidence="8">The sequence shown here is derived from an EMBL/GenBank/DDBJ whole genome shotgun (WGS) entry which is preliminary data.</text>
</comment>
<dbReference type="GO" id="GO:0003677">
    <property type="term" value="F:DNA binding"/>
    <property type="evidence" value="ECO:0007669"/>
    <property type="project" value="UniProtKB-KW"/>
</dbReference>
<comment type="similarity">
    <text evidence="1">Belongs to the site-specific recombinase resolvase family.</text>
</comment>
<dbReference type="InterPro" id="IPR050639">
    <property type="entry name" value="SSR_resolvase"/>
</dbReference>
<dbReference type="Pfam" id="PF00239">
    <property type="entry name" value="Resolvase"/>
    <property type="match status" value="1"/>
</dbReference>
<keyword evidence="3" id="KW-0238">DNA-binding</keyword>
<dbReference type="InterPro" id="IPR006120">
    <property type="entry name" value="Resolvase_HTH_dom"/>
</dbReference>
<evidence type="ECO:0000256" key="5">
    <source>
        <dbReference type="PIRSR" id="PIRSR606118-50"/>
    </source>
</evidence>
<dbReference type="Pfam" id="PF02796">
    <property type="entry name" value="HTH_7"/>
    <property type="match status" value="1"/>
</dbReference>
<dbReference type="RefSeq" id="WP_182832942.1">
    <property type="nucleotide sequence ID" value="NZ_JACJFN010000001.1"/>
</dbReference>
<dbReference type="GO" id="GO:0000150">
    <property type="term" value="F:DNA strand exchange activity"/>
    <property type="evidence" value="ECO:0007669"/>
    <property type="project" value="InterPro"/>
</dbReference>
<evidence type="ECO:0000256" key="3">
    <source>
        <dbReference type="ARBA" id="ARBA00023125"/>
    </source>
</evidence>
<sequence length="182" mass="20320">MATYIYARVSTNDQDPEAQAAFLKAKYAYDHVVEDVFSGTTTDRPRFKKLLAELKEGDTLIVREVSRLGRSSVEVLSLAEDLKKRKVRLQIDNLGIDVTTPAGEMVFTMMAGMAKMERELMLERQRIGIEKAKREGKYTGRKALNPALVSTAKKLVAEGMAKPAVAKQLNMGLSTLYKYLAE</sequence>
<evidence type="ECO:0000256" key="1">
    <source>
        <dbReference type="ARBA" id="ARBA00009913"/>
    </source>
</evidence>
<dbReference type="AlphaFoldDB" id="A0A7W4DAE2"/>
<dbReference type="CDD" id="cd03768">
    <property type="entry name" value="SR_ResInv"/>
    <property type="match status" value="1"/>
</dbReference>
<dbReference type="InterPro" id="IPR006118">
    <property type="entry name" value="Recombinase_CS"/>
</dbReference>
<evidence type="ECO:0000256" key="2">
    <source>
        <dbReference type="ARBA" id="ARBA00022908"/>
    </source>
</evidence>
<evidence type="ECO:0000256" key="6">
    <source>
        <dbReference type="PROSITE-ProRule" id="PRU10137"/>
    </source>
</evidence>
<feature type="active site" description="O-(5'-phospho-DNA)-serine intermediate" evidence="5 6">
    <location>
        <position position="10"/>
    </location>
</feature>
<dbReference type="EMBL" id="JACJFN010000001">
    <property type="protein sequence ID" value="MBB1518943.1"/>
    <property type="molecule type" value="Genomic_DNA"/>
</dbReference>
<keyword evidence="4" id="KW-0233">DNA recombination</keyword>
<evidence type="ECO:0000256" key="4">
    <source>
        <dbReference type="ARBA" id="ARBA00023172"/>
    </source>
</evidence>
<evidence type="ECO:0000313" key="8">
    <source>
        <dbReference type="EMBL" id="MBB1518943.1"/>
    </source>
</evidence>
<name>A0A7W4DAE2_9GAMM</name>
<dbReference type="Gene3D" id="3.40.50.1390">
    <property type="entry name" value="Resolvase, N-terminal catalytic domain"/>
    <property type="match status" value="1"/>
</dbReference>
<dbReference type="Gene3D" id="1.10.10.60">
    <property type="entry name" value="Homeodomain-like"/>
    <property type="match status" value="1"/>
</dbReference>
<dbReference type="PROSITE" id="PS51736">
    <property type="entry name" value="RECOMBINASES_3"/>
    <property type="match status" value="1"/>
</dbReference>
<dbReference type="InterPro" id="IPR006119">
    <property type="entry name" value="Resolv_N"/>
</dbReference>
<dbReference type="SUPFAM" id="SSF53041">
    <property type="entry name" value="Resolvase-like"/>
    <property type="match status" value="1"/>
</dbReference>
<dbReference type="PANTHER" id="PTHR30461:SF2">
    <property type="entry name" value="SERINE RECOMBINASE PINE-RELATED"/>
    <property type="match status" value="1"/>
</dbReference>
<organism evidence="8 9">
    <name type="scientific">Aquipseudomonas guryensis</name>
    <dbReference type="NCBI Taxonomy" id="2759165"/>
    <lineage>
        <taxon>Bacteria</taxon>
        <taxon>Pseudomonadati</taxon>
        <taxon>Pseudomonadota</taxon>
        <taxon>Gammaproteobacteria</taxon>
        <taxon>Pseudomonadales</taxon>
        <taxon>Pseudomonadaceae</taxon>
        <taxon>Aquipseudomonas</taxon>
    </lineage>
</organism>
<dbReference type="PANTHER" id="PTHR30461">
    <property type="entry name" value="DNA-INVERTASE FROM LAMBDOID PROPHAGE"/>
    <property type="match status" value="1"/>
</dbReference>
<reference evidence="8 9" key="1">
    <citation type="submission" date="2020-08" db="EMBL/GenBank/DDBJ databases">
        <authorList>
            <person name="Kim C.M."/>
        </authorList>
    </citation>
    <scope>NUCLEOTIDE SEQUENCE [LARGE SCALE GENOMIC DNA]</scope>
    <source>
        <strain evidence="8 9">SR9</strain>
    </source>
</reference>
<accession>A0A7W4DAE2</accession>
<protein>
    <submittedName>
        <fullName evidence="8">Recombinase family protein</fullName>
    </submittedName>
</protein>
<gene>
    <name evidence="8" type="ORF">H3H45_06790</name>
</gene>
<dbReference type="PROSITE" id="PS00397">
    <property type="entry name" value="RECOMBINASES_1"/>
    <property type="match status" value="1"/>
</dbReference>
<keyword evidence="9" id="KW-1185">Reference proteome</keyword>
<dbReference type="SMART" id="SM00857">
    <property type="entry name" value="Resolvase"/>
    <property type="match status" value="1"/>
</dbReference>
<dbReference type="Proteomes" id="UP000581189">
    <property type="component" value="Unassembled WGS sequence"/>
</dbReference>